<feature type="binding site" evidence="5">
    <location>
        <position position="186"/>
    </location>
    <ligand>
        <name>S-adenosyl-L-methionine</name>
        <dbReference type="ChEBI" id="CHEBI:59789"/>
    </ligand>
</feature>
<dbReference type="InterPro" id="IPR029063">
    <property type="entry name" value="SAM-dependent_MTases_sf"/>
</dbReference>
<dbReference type="NCBIfam" id="TIGR03534">
    <property type="entry name" value="RF_mod_PrmC"/>
    <property type="match status" value="1"/>
</dbReference>
<feature type="domain" description="Release factor glutamine methyltransferase N-terminal" evidence="7">
    <location>
        <begin position="8"/>
        <end position="76"/>
    </location>
</feature>
<proteinExistence type="inferred from homology"/>
<dbReference type="InterPro" id="IPR004556">
    <property type="entry name" value="HemK-like"/>
</dbReference>
<evidence type="ECO:0000256" key="5">
    <source>
        <dbReference type="HAMAP-Rule" id="MF_02126"/>
    </source>
</evidence>
<dbReference type="InterPro" id="IPR040758">
    <property type="entry name" value="PrmC_N"/>
</dbReference>
<dbReference type="PANTHER" id="PTHR18895:SF74">
    <property type="entry name" value="MTRF1L RELEASE FACTOR GLUTAMINE METHYLTRANSFERASE"/>
    <property type="match status" value="1"/>
</dbReference>
<keyword evidence="1 5" id="KW-0489">Methyltransferase</keyword>
<dbReference type="InterPro" id="IPR050320">
    <property type="entry name" value="N5-glutamine_MTase"/>
</dbReference>
<gene>
    <name evidence="5" type="primary">prmC</name>
    <name evidence="8" type="ORF">S7S_13140</name>
</gene>
<evidence type="ECO:0000256" key="3">
    <source>
        <dbReference type="ARBA" id="ARBA00022691"/>
    </source>
</evidence>
<dbReference type="Pfam" id="PF05175">
    <property type="entry name" value="MTS"/>
    <property type="match status" value="1"/>
</dbReference>
<reference evidence="8 9" key="1">
    <citation type="journal article" date="2012" name="J. Bacteriol.">
        <title>Genome sequence of an alkane-degrading bacterium, Alcanivorax pacificus type strain W11-5, isolated from deep sea sediment.</title>
        <authorList>
            <person name="Lai Q."/>
            <person name="Shao Z."/>
        </authorList>
    </citation>
    <scope>NUCLEOTIDE SEQUENCE [LARGE SCALE GENOMIC DNA]</scope>
    <source>
        <strain evidence="8 9">W11-5</strain>
    </source>
</reference>
<feature type="binding site" evidence="5">
    <location>
        <position position="144"/>
    </location>
    <ligand>
        <name>S-adenosyl-L-methionine</name>
        <dbReference type="ChEBI" id="CHEBI:59789"/>
    </ligand>
</feature>
<keyword evidence="3 5" id="KW-0949">S-adenosyl-L-methionine</keyword>
<dbReference type="SUPFAM" id="SSF53335">
    <property type="entry name" value="S-adenosyl-L-methionine-dependent methyltransferases"/>
    <property type="match status" value="1"/>
</dbReference>
<comment type="similarity">
    <text evidence="5">Belongs to the protein N5-glutamine methyltransferase family. PrmC subfamily.</text>
</comment>
<feature type="binding site" evidence="5">
    <location>
        <position position="172"/>
    </location>
    <ligand>
        <name>S-adenosyl-L-methionine</name>
        <dbReference type="ChEBI" id="CHEBI:59789"/>
    </ligand>
</feature>
<dbReference type="STRING" id="391936.S7S_13140"/>
<dbReference type="InterPro" id="IPR002052">
    <property type="entry name" value="DNA_methylase_N6_adenine_CS"/>
</dbReference>
<comment type="function">
    <text evidence="5">Methylates the class 1 translation termination release factors RF1/PrfA and RF2/PrfB on the glutamine residue of the universally conserved GGQ motif.</text>
</comment>
<evidence type="ECO:0000259" key="7">
    <source>
        <dbReference type="Pfam" id="PF17827"/>
    </source>
</evidence>
<dbReference type="EMBL" id="CP004387">
    <property type="protein sequence ID" value="AJD49040.1"/>
    <property type="molecule type" value="Genomic_DNA"/>
</dbReference>
<dbReference type="KEGG" id="apac:S7S_13140"/>
<name>A0A0B4XQI0_9GAMM</name>
<dbReference type="InterPro" id="IPR019874">
    <property type="entry name" value="RF_methyltr_PrmC"/>
</dbReference>
<dbReference type="GO" id="GO:0102559">
    <property type="term" value="F:peptide chain release factor N(5)-glutamine methyltransferase activity"/>
    <property type="evidence" value="ECO:0007669"/>
    <property type="project" value="UniProtKB-EC"/>
</dbReference>
<dbReference type="OrthoDB" id="9800643at2"/>
<dbReference type="HAMAP" id="MF_02126">
    <property type="entry name" value="RF_methyltr_PrmC"/>
    <property type="match status" value="1"/>
</dbReference>
<dbReference type="NCBIfam" id="TIGR00536">
    <property type="entry name" value="hemK_fam"/>
    <property type="match status" value="1"/>
</dbReference>
<accession>A0A0B4XQI0</accession>
<dbReference type="Proteomes" id="UP000006764">
    <property type="component" value="Chromosome"/>
</dbReference>
<evidence type="ECO:0000313" key="8">
    <source>
        <dbReference type="EMBL" id="AJD49040.1"/>
    </source>
</evidence>
<dbReference type="AlphaFoldDB" id="A0A0B4XQI0"/>
<comment type="catalytic activity">
    <reaction evidence="4 5">
        <text>L-glutaminyl-[peptide chain release factor] + S-adenosyl-L-methionine = N(5)-methyl-L-glutaminyl-[peptide chain release factor] + S-adenosyl-L-homocysteine + H(+)</text>
        <dbReference type="Rhea" id="RHEA:42896"/>
        <dbReference type="Rhea" id="RHEA-COMP:10271"/>
        <dbReference type="Rhea" id="RHEA-COMP:10272"/>
        <dbReference type="ChEBI" id="CHEBI:15378"/>
        <dbReference type="ChEBI" id="CHEBI:30011"/>
        <dbReference type="ChEBI" id="CHEBI:57856"/>
        <dbReference type="ChEBI" id="CHEBI:59789"/>
        <dbReference type="ChEBI" id="CHEBI:61891"/>
        <dbReference type="EC" id="2.1.1.297"/>
    </reaction>
</comment>
<keyword evidence="9" id="KW-1185">Reference proteome</keyword>
<dbReference type="Gene3D" id="3.40.50.150">
    <property type="entry name" value="Vaccinia Virus protein VP39"/>
    <property type="match status" value="1"/>
</dbReference>
<dbReference type="Pfam" id="PF17827">
    <property type="entry name" value="PrmC_N"/>
    <property type="match status" value="1"/>
</dbReference>
<dbReference type="EC" id="2.1.1.297" evidence="5"/>
<dbReference type="PROSITE" id="PS00092">
    <property type="entry name" value="N6_MTASE"/>
    <property type="match status" value="1"/>
</dbReference>
<dbReference type="GO" id="GO:0003676">
    <property type="term" value="F:nucleic acid binding"/>
    <property type="evidence" value="ECO:0007669"/>
    <property type="project" value="InterPro"/>
</dbReference>
<dbReference type="InterPro" id="IPR007848">
    <property type="entry name" value="Small_mtfrase_dom"/>
</dbReference>
<feature type="domain" description="Methyltransferase small" evidence="6">
    <location>
        <begin position="106"/>
        <end position="193"/>
    </location>
</feature>
<sequence length="285" mass="31006">MDATVATLLSEARAQLAGYSPSAALDARVLLAHILGKPETFLFTWPEHAPTDSQQRQFREWIARRRDGTPVAHLVGRREFYGHEFLVSPDTLIPRPDTELLVDIALALLPDNVPQRVADLGTGTGAIAISLGLARPQWTVLAVDFTVAILDLAERNVRRLGAANVQVRQSSWCRDLPGQYHALVSNPPYIADDDPHLDEGDVRFEPHSALTAGADGLDDIRTLIAQAPAHLLPGGWLLLEHGHDQGDAVRALMSAGGFHAVQTRRDLGDRERVTLGQMPGSSDAQ</sequence>
<dbReference type="RefSeq" id="WP_008738607.1">
    <property type="nucleotide sequence ID" value="NZ_CP004387.1"/>
</dbReference>
<organism evidence="8 9">
    <name type="scientific">Isoalcanivorax pacificus W11-5</name>
    <dbReference type="NCBI Taxonomy" id="391936"/>
    <lineage>
        <taxon>Bacteria</taxon>
        <taxon>Pseudomonadati</taxon>
        <taxon>Pseudomonadota</taxon>
        <taxon>Gammaproteobacteria</taxon>
        <taxon>Oceanospirillales</taxon>
        <taxon>Alcanivoracaceae</taxon>
        <taxon>Isoalcanivorax</taxon>
    </lineage>
</organism>
<dbReference type="GO" id="GO:0032259">
    <property type="term" value="P:methylation"/>
    <property type="evidence" value="ECO:0007669"/>
    <property type="project" value="UniProtKB-KW"/>
</dbReference>
<feature type="binding site" evidence="5">
    <location>
        <begin position="186"/>
        <end position="189"/>
    </location>
    <ligand>
        <name>substrate</name>
    </ligand>
</feature>
<dbReference type="FunFam" id="3.40.50.150:FF:000053">
    <property type="entry name" value="Release factor glutamine methyltransferase"/>
    <property type="match status" value="1"/>
</dbReference>
<evidence type="ECO:0000256" key="4">
    <source>
        <dbReference type="ARBA" id="ARBA00048391"/>
    </source>
</evidence>
<protein>
    <recommendedName>
        <fullName evidence="5">Release factor glutamine methyltransferase</fullName>
        <shortName evidence="5">RF MTase</shortName>
        <ecNumber evidence="5">2.1.1.297</ecNumber>
    </recommendedName>
    <alternativeName>
        <fullName evidence="5">N5-glutamine methyltransferase PrmC</fullName>
    </alternativeName>
    <alternativeName>
        <fullName evidence="5">Protein-(glutamine-N5) MTase PrmC</fullName>
    </alternativeName>
    <alternativeName>
        <fullName evidence="5">Protein-glutamine N-methyltransferase PrmC</fullName>
    </alternativeName>
</protein>
<evidence type="ECO:0000259" key="6">
    <source>
        <dbReference type="Pfam" id="PF05175"/>
    </source>
</evidence>
<dbReference type="Gene3D" id="1.10.8.10">
    <property type="entry name" value="DNA helicase RuvA subunit, C-terminal domain"/>
    <property type="match status" value="1"/>
</dbReference>
<evidence type="ECO:0000256" key="2">
    <source>
        <dbReference type="ARBA" id="ARBA00022679"/>
    </source>
</evidence>
<evidence type="ECO:0000256" key="1">
    <source>
        <dbReference type="ARBA" id="ARBA00022603"/>
    </source>
</evidence>
<dbReference type="PANTHER" id="PTHR18895">
    <property type="entry name" value="HEMK METHYLTRANSFERASE"/>
    <property type="match status" value="1"/>
</dbReference>
<dbReference type="CDD" id="cd02440">
    <property type="entry name" value="AdoMet_MTases"/>
    <property type="match status" value="1"/>
</dbReference>
<dbReference type="HOGENOM" id="CLU_018398_3_0_6"/>
<evidence type="ECO:0000313" key="9">
    <source>
        <dbReference type="Proteomes" id="UP000006764"/>
    </source>
</evidence>
<keyword evidence="2 5" id="KW-0808">Transferase</keyword>
<feature type="binding site" evidence="5">
    <location>
        <begin position="121"/>
        <end position="125"/>
    </location>
    <ligand>
        <name>S-adenosyl-L-methionine</name>
        <dbReference type="ChEBI" id="CHEBI:59789"/>
    </ligand>
</feature>